<sequence length="350" mass="37734">MASLTRKLYRRNIAGSSFSQRLALHEEHIPETLPTNTSILIKVHAISLNYRDANILNGTNPWATKADGIPCSDAAGEVISIGSHVTRFKIGDRVTPLLDQKSITGQEQEREWLGGEVDGVLATHLIFEQETVVKVPDHLSWAEAACLPNAGVTAWSALASGSSLPSGTTVVMQGTGGVSIMALKLARAAGCKVILTSSSDEKLQRVQKFAGIGQISTINYRTTPNWDEEVLRLNGGVGADIVLETGGTASVMRSIRATAKRGTVSQIGYLGKQDAADLDGLLPLVIDRTIFLKGINVGSRLDFEQMNKLISANGISFEEVIDQKYSFDRASDAFEYLWSGKHVGKVVIEL</sequence>
<organism evidence="2 3">
    <name type="scientific">Rhizodiscina lignyota</name>
    <dbReference type="NCBI Taxonomy" id="1504668"/>
    <lineage>
        <taxon>Eukaryota</taxon>
        <taxon>Fungi</taxon>
        <taxon>Dikarya</taxon>
        <taxon>Ascomycota</taxon>
        <taxon>Pezizomycotina</taxon>
        <taxon>Dothideomycetes</taxon>
        <taxon>Pleosporomycetidae</taxon>
        <taxon>Aulographales</taxon>
        <taxon>Rhizodiscinaceae</taxon>
        <taxon>Rhizodiscina</taxon>
    </lineage>
</organism>
<dbReference type="SUPFAM" id="SSF50129">
    <property type="entry name" value="GroES-like"/>
    <property type="match status" value="1"/>
</dbReference>
<dbReference type="SUPFAM" id="SSF51735">
    <property type="entry name" value="NAD(P)-binding Rossmann-fold domains"/>
    <property type="match status" value="1"/>
</dbReference>
<feature type="domain" description="Enoyl reductase (ER)" evidence="1">
    <location>
        <begin position="17"/>
        <end position="348"/>
    </location>
</feature>
<dbReference type="CDD" id="cd08276">
    <property type="entry name" value="MDR7"/>
    <property type="match status" value="1"/>
</dbReference>
<dbReference type="Pfam" id="PF08240">
    <property type="entry name" value="ADH_N"/>
    <property type="match status" value="1"/>
</dbReference>
<dbReference type="GO" id="GO:0016491">
    <property type="term" value="F:oxidoreductase activity"/>
    <property type="evidence" value="ECO:0007669"/>
    <property type="project" value="InterPro"/>
</dbReference>
<reference evidence="2" key="1">
    <citation type="journal article" date="2020" name="Stud. Mycol.">
        <title>101 Dothideomycetes genomes: a test case for predicting lifestyles and emergence of pathogens.</title>
        <authorList>
            <person name="Haridas S."/>
            <person name="Albert R."/>
            <person name="Binder M."/>
            <person name="Bloem J."/>
            <person name="Labutti K."/>
            <person name="Salamov A."/>
            <person name="Andreopoulos B."/>
            <person name="Baker S."/>
            <person name="Barry K."/>
            <person name="Bills G."/>
            <person name="Bluhm B."/>
            <person name="Cannon C."/>
            <person name="Castanera R."/>
            <person name="Culley D."/>
            <person name="Daum C."/>
            <person name="Ezra D."/>
            <person name="Gonzalez J."/>
            <person name="Henrissat B."/>
            <person name="Kuo A."/>
            <person name="Liang C."/>
            <person name="Lipzen A."/>
            <person name="Lutzoni F."/>
            <person name="Magnuson J."/>
            <person name="Mondo S."/>
            <person name="Nolan M."/>
            <person name="Ohm R."/>
            <person name="Pangilinan J."/>
            <person name="Park H.-J."/>
            <person name="Ramirez L."/>
            <person name="Alfaro M."/>
            <person name="Sun H."/>
            <person name="Tritt A."/>
            <person name="Yoshinaga Y."/>
            <person name="Zwiers L.-H."/>
            <person name="Turgeon B."/>
            <person name="Goodwin S."/>
            <person name="Spatafora J."/>
            <person name="Crous P."/>
            <person name="Grigoriev I."/>
        </authorList>
    </citation>
    <scope>NUCLEOTIDE SEQUENCE</scope>
    <source>
        <strain evidence="2">CBS 133067</strain>
    </source>
</reference>
<dbReference type="InterPro" id="IPR020843">
    <property type="entry name" value="ER"/>
</dbReference>
<dbReference type="Gene3D" id="3.90.180.10">
    <property type="entry name" value="Medium-chain alcohol dehydrogenases, catalytic domain"/>
    <property type="match status" value="1"/>
</dbReference>
<dbReference type="SMART" id="SM00829">
    <property type="entry name" value="PKS_ER"/>
    <property type="match status" value="1"/>
</dbReference>
<dbReference type="EMBL" id="ML978126">
    <property type="protein sequence ID" value="KAF2098806.1"/>
    <property type="molecule type" value="Genomic_DNA"/>
</dbReference>
<dbReference type="Gene3D" id="3.40.50.720">
    <property type="entry name" value="NAD(P)-binding Rossmann-like Domain"/>
    <property type="match status" value="1"/>
</dbReference>
<comment type="caution">
    <text evidence="2">The sequence shown here is derived from an EMBL/GenBank/DDBJ whole genome shotgun (WGS) entry which is preliminary data.</text>
</comment>
<evidence type="ECO:0000259" key="1">
    <source>
        <dbReference type="SMART" id="SM00829"/>
    </source>
</evidence>
<dbReference type="Pfam" id="PF00107">
    <property type="entry name" value="ADH_zinc_N"/>
    <property type="match status" value="1"/>
</dbReference>
<evidence type="ECO:0000313" key="3">
    <source>
        <dbReference type="Proteomes" id="UP000799772"/>
    </source>
</evidence>
<dbReference type="InterPro" id="IPR036291">
    <property type="entry name" value="NAD(P)-bd_dom_sf"/>
</dbReference>
<protein>
    <submittedName>
        <fullName evidence="2">Zinc-binding oxidoreductase</fullName>
    </submittedName>
</protein>
<dbReference type="InterPro" id="IPR013149">
    <property type="entry name" value="ADH-like_C"/>
</dbReference>
<gene>
    <name evidence="2" type="ORF">NA57DRAFT_56445</name>
</gene>
<dbReference type="InterPro" id="IPR013154">
    <property type="entry name" value="ADH-like_N"/>
</dbReference>
<evidence type="ECO:0000313" key="2">
    <source>
        <dbReference type="EMBL" id="KAF2098806.1"/>
    </source>
</evidence>
<dbReference type="InterPro" id="IPR011032">
    <property type="entry name" value="GroES-like_sf"/>
</dbReference>
<keyword evidence="3" id="KW-1185">Reference proteome</keyword>
<dbReference type="Proteomes" id="UP000799772">
    <property type="component" value="Unassembled WGS sequence"/>
</dbReference>
<dbReference type="InterPro" id="IPR052711">
    <property type="entry name" value="Zinc_ADH-like"/>
</dbReference>
<proteinExistence type="predicted"/>
<accession>A0A9P4III1</accession>
<dbReference type="OrthoDB" id="3509362at2759"/>
<dbReference type="PANTHER" id="PTHR45033:SF2">
    <property type="entry name" value="ZINC-TYPE ALCOHOL DEHYDROGENASE-LIKE PROTEIN C1773.06C"/>
    <property type="match status" value="1"/>
</dbReference>
<dbReference type="AlphaFoldDB" id="A0A9P4III1"/>
<dbReference type="PANTHER" id="PTHR45033">
    <property type="match status" value="1"/>
</dbReference>
<name>A0A9P4III1_9PEZI</name>